<dbReference type="InterPro" id="IPR058625">
    <property type="entry name" value="MdtA-like_BSH"/>
</dbReference>
<dbReference type="PROSITE" id="PS51257">
    <property type="entry name" value="PROKAR_LIPOPROTEIN"/>
    <property type="match status" value="1"/>
</dbReference>
<dbReference type="GO" id="GO:1990281">
    <property type="term" value="C:efflux pump complex"/>
    <property type="evidence" value="ECO:0007669"/>
    <property type="project" value="TreeGrafter"/>
</dbReference>
<dbReference type="Gene3D" id="2.40.420.20">
    <property type="match status" value="1"/>
</dbReference>
<proteinExistence type="predicted"/>
<keyword evidence="1" id="KW-0175">Coiled coil</keyword>
<dbReference type="Gene3D" id="1.10.287.470">
    <property type="entry name" value="Helix hairpin bin"/>
    <property type="match status" value="1"/>
</dbReference>
<organism evidence="3 4">
    <name type="scientific">Candidatus Spyradenecus faecavium</name>
    <dbReference type="NCBI Taxonomy" id="2840947"/>
    <lineage>
        <taxon>Bacteria</taxon>
        <taxon>Pseudomonadati</taxon>
        <taxon>Lentisphaerota</taxon>
        <taxon>Lentisphaeria</taxon>
        <taxon>Lentisphaerales</taxon>
        <taxon>Lentisphaeraceae</taxon>
        <taxon>Lentisphaeraceae incertae sedis</taxon>
        <taxon>Candidatus Spyradenecus</taxon>
    </lineage>
</organism>
<gene>
    <name evidence="3" type="ORF">IAC79_05775</name>
</gene>
<dbReference type="SUPFAM" id="SSF111369">
    <property type="entry name" value="HlyD-like secretion proteins"/>
    <property type="match status" value="1"/>
</dbReference>
<feature type="coiled-coil region" evidence="1">
    <location>
        <begin position="136"/>
        <end position="167"/>
    </location>
</feature>
<evidence type="ECO:0000313" key="3">
    <source>
        <dbReference type="EMBL" id="HIV09601.1"/>
    </source>
</evidence>
<dbReference type="AlphaFoldDB" id="A0A9D1NMW8"/>
<accession>A0A9D1NMW8</accession>
<dbReference type="Gene3D" id="2.40.30.170">
    <property type="match status" value="1"/>
</dbReference>
<dbReference type="GO" id="GO:0015562">
    <property type="term" value="F:efflux transmembrane transporter activity"/>
    <property type="evidence" value="ECO:0007669"/>
    <property type="project" value="TreeGrafter"/>
</dbReference>
<evidence type="ECO:0000259" key="2">
    <source>
        <dbReference type="Pfam" id="PF25917"/>
    </source>
</evidence>
<reference evidence="3" key="1">
    <citation type="submission" date="2020-10" db="EMBL/GenBank/DDBJ databases">
        <authorList>
            <person name="Gilroy R."/>
        </authorList>
    </citation>
    <scope>NUCLEOTIDE SEQUENCE</scope>
    <source>
        <strain evidence="3">35461</strain>
    </source>
</reference>
<comment type="caution">
    <text evidence="3">The sequence shown here is derived from an EMBL/GenBank/DDBJ whole genome shotgun (WGS) entry which is preliminary data.</text>
</comment>
<dbReference type="Proteomes" id="UP000886845">
    <property type="component" value="Unassembled WGS sequence"/>
</dbReference>
<sequence length="413" mass="43907">MKQETFDNQTLNHFTVVTGACPSRAGARSVFRFPFSVLPILGLCSLLLATGCQKEEAAQQADTRPRVRVCALTPGLTFEDVAVVQGSIRTKYTAAVASRLPGTIDEVLADEGDTVKAGQPLFQVDRVNLENQVAIAKDDQAVARAAKAEAEAAQAEAEAAHAKAETDAARYRRLYNDSRSVTKDAWEKAELQLRSAAASLARAKAAVATADAKILQADTALRIAEKNLSDSRGLAPFDGIITQKLQDRGDYVDAGTPIFTMDDPRVHELCLTLTADRYADVAVGKTLVNADFGQELPVTYKSPTINPMTRTFELRAVTKPDPAVAPGLLCGTRIVFARRQGFGLPAGAVAKRGGREVAFVVADDGTVASVEVKKGATAGAMVEVLNPEAFQGKRVVAEGMLLLNVGDAVVPVE</sequence>
<evidence type="ECO:0000313" key="4">
    <source>
        <dbReference type="Proteomes" id="UP000886845"/>
    </source>
</evidence>
<dbReference type="EMBL" id="DVOR01000185">
    <property type="protein sequence ID" value="HIV09601.1"/>
    <property type="molecule type" value="Genomic_DNA"/>
</dbReference>
<protein>
    <submittedName>
        <fullName evidence="3">Biotin/lipoyl-binding protein</fullName>
    </submittedName>
</protein>
<dbReference type="Pfam" id="PF25917">
    <property type="entry name" value="BSH_RND"/>
    <property type="match status" value="1"/>
</dbReference>
<dbReference type="Gene3D" id="2.40.50.100">
    <property type="match status" value="1"/>
</dbReference>
<dbReference type="PANTHER" id="PTHR30469">
    <property type="entry name" value="MULTIDRUG RESISTANCE PROTEIN MDTA"/>
    <property type="match status" value="1"/>
</dbReference>
<evidence type="ECO:0000256" key="1">
    <source>
        <dbReference type="SAM" id="Coils"/>
    </source>
</evidence>
<feature type="domain" description="Multidrug resistance protein MdtA-like barrel-sandwich hybrid" evidence="2">
    <location>
        <begin position="93"/>
        <end position="257"/>
    </location>
</feature>
<dbReference type="PANTHER" id="PTHR30469:SF15">
    <property type="entry name" value="HLYD FAMILY OF SECRETION PROTEINS"/>
    <property type="match status" value="1"/>
</dbReference>
<reference evidence="3" key="2">
    <citation type="journal article" date="2021" name="PeerJ">
        <title>Extensive microbial diversity within the chicken gut microbiome revealed by metagenomics and culture.</title>
        <authorList>
            <person name="Gilroy R."/>
            <person name="Ravi A."/>
            <person name="Getino M."/>
            <person name="Pursley I."/>
            <person name="Horton D.L."/>
            <person name="Alikhan N.F."/>
            <person name="Baker D."/>
            <person name="Gharbi K."/>
            <person name="Hall N."/>
            <person name="Watson M."/>
            <person name="Adriaenssens E.M."/>
            <person name="Foster-Nyarko E."/>
            <person name="Jarju S."/>
            <person name="Secka A."/>
            <person name="Antonio M."/>
            <person name="Oren A."/>
            <person name="Chaudhuri R.R."/>
            <person name="La Ragione R."/>
            <person name="Hildebrand F."/>
            <person name="Pallen M.J."/>
        </authorList>
    </citation>
    <scope>NUCLEOTIDE SEQUENCE</scope>
    <source>
        <strain evidence="3">35461</strain>
    </source>
</reference>
<name>A0A9D1NMW8_9BACT</name>